<evidence type="ECO:0000313" key="2">
    <source>
        <dbReference type="EMBL" id="MEL0612523.1"/>
    </source>
</evidence>
<feature type="transmembrane region" description="Helical" evidence="1">
    <location>
        <begin position="41"/>
        <end position="64"/>
    </location>
</feature>
<dbReference type="EMBL" id="JBAKAR010000002">
    <property type="protein sequence ID" value="MEL0612523.1"/>
    <property type="molecule type" value="Genomic_DNA"/>
</dbReference>
<keyword evidence="3" id="KW-1185">Reference proteome</keyword>
<organism evidence="2 3">
    <name type="scientific">Marinomonas arenicola</name>
    <dbReference type="NCBI Taxonomy" id="569601"/>
    <lineage>
        <taxon>Bacteria</taxon>
        <taxon>Pseudomonadati</taxon>
        <taxon>Pseudomonadota</taxon>
        <taxon>Gammaproteobacteria</taxon>
        <taxon>Oceanospirillales</taxon>
        <taxon>Oceanospirillaceae</taxon>
        <taxon>Marinomonas</taxon>
    </lineage>
</organism>
<dbReference type="Proteomes" id="UP001379949">
    <property type="component" value="Unassembled WGS sequence"/>
</dbReference>
<keyword evidence="1" id="KW-0812">Transmembrane</keyword>
<gene>
    <name evidence="2" type="ORF">V6242_05145</name>
</gene>
<dbReference type="RefSeq" id="WP_341566516.1">
    <property type="nucleotide sequence ID" value="NZ_JBAKAR010000002.1"/>
</dbReference>
<reference evidence="2 3" key="1">
    <citation type="submission" date="2024-02" db="EMBL/GenBank/DDBJ databases">
        <title>Bacteria isolated from the canopy kelp, Nereocystis luetkeana.</title>
        <authorList>
            <person name="Pfister C.A."/>
            <person name="Younker I.T."/>
            <person name="Light S.H."/>
        </authorList>
    </citation>
    <scope>NUCLEOTIDE SEQUENCE [LARGE SCALE GENOMIC DNA]</scope>
    <source>
        <strain evidence="2 3">TI.4.07</strain>
    </source>
</reference>
<protein>
    <submittedName>
        <fullName evidence="2">Uncharacterized protein</fullName>
    </submittedName>
</protein>
<comment type="caution">
    <text evidence="2">The sequence shown here is derived from an EMBL/GenBank/DDBJ whole genome shotgun (WGS) entry which is preliminary data.</text>
</comment>
<dbReference type="InterPro" id="IPR038665">
    <property type="entry name" value="Voltage-dep_anion_channel_sf"/>
</dbReference>
<proteinExistence type="predicted"/>
<sequence length="83" mass="9441">MRLVRLSFSPGYASFRFPLAIGATALFKVQEQCITWQSSELLIALFGALGMLELLIASLVIVYVSCRYLHYYLFALQRELTFA</sequence>
<evidence type="ECO:0000256" key="1">
    <source>
        <dbReference type="SAM" id="Phobius"/>
    </source>
</evidence>
<keyword evidence="1" id="KW-1133">Transmembrane helix</keyword>
<accession>A0ABU9G450</accession>
<feature type="transmembrane region" description="Helical" evidence="1">
    <location>
        <begin position="12"/>
        <end position="29"/>
    </location>
</feature>
<evidence type="ECO:0000313" key="3">
    <source>
        <dbReference type="Proteomes" id="UP001379949"/>
    </source>
</evidence>
<keyword evidence="1" id="KW-0472">Membrane</keyword>
<name>A0ABU9G450_9GAMM</name>
<dbReference type="Gene3D" id="1.50.10.150">
    <property type="entry name" value="Voltage-dependent anion channel"/>
    <property type="match status" value="1"/>
</dbReference>